<feature type="domain" description="PHB accumulation regulatory" evidence="1">
    <location>
        <begin position="134"/>
        <end position="173"/>
    </location>
</feature>
<evidence type="ECO:0000313" key="4">
    <source>
        <dbReference type="Proteomes" id="UP001219862"/>
    </source>
</evidence>
<feature type="domain" description="PHB accumulation regulatory" evidence="1">
    <location>
        <begin position="87"/>
        <end position="125"/>
    </location>
</feature>
<dbReference type="Pfam" id="PF07879">
    <property type="entry name" value="PHB_acc_N"/>
    <property type="match status" value="1"/>
</dbReference>
<comment type="caution">
    <text evidence="3">The sequence shown here is derived from an EMBL/GenBank/DDBJ whole genome shotgun (WGS) entry which is preliminary data.</text>
</comment>
<organism evidence="3 4">
    <name type="scientific">Roseateles koreensis</name>
    <dbReference type="NCBI Taxonomy" id="2987526"/>
    <lineage>
        <taxon>Bacteria</taxon>
        <taxon>Pseudomonadati</taxon>
        <taxon>Pseudomonadota</taxon>
        <taxon>Betaproteobacteria</taxon>
        <taxon>Burkholderiales</taxon>
        <taxon>Sphaerotilaceae</taxon>
        <taxon>Roseateles</taxon>
    </lineage>
</organism>
<dbReference type="Proteomes" id="UP001219862">
    <property type="component" value="Unassembled WGS sequence"/>
</dbReference>
<dbReference type="Pfam" id="PF05233">
    <property type="entry name" value="PHB_acc"/>
    <property type="match status" value="2"/>
</dbReference>
<dbReference type="EMBL" id="JAQQXS010000001">
    <property type="protein sequence ID" value="MDC8783801.1"/>
    <property type="molecule type" value="Genomic_DNA"/>
</dbReference>
<proteinExistence type="predicted"/>
<name>A0ABT5KPM5_9BURK</name>
<sequence>MVTAQRGKAASSAESASAAQVRVLKKYPNRRLYDTQTSSYITLADVKKMVLDGQTFEVRDAKTSEDLTRSILLQIILEEETGGVPMFSTSSLEQIIRFYGHAMQGVMGDYLERNVKTFGELQSRFTEQSKGLAFSPELWTQFMGAQSPMLQGLMGGYVEQSKNLLTQMQEQMQQAGVIFPGMPGFPPKK</sequence>
<dbReference type="RefSeq" id="WP_273594914.1">
    <property type="nucleotide sequence ID" value="NZ_JAQQXS010000001.1"/>
</dbReference>
<dbReference type="InterPro" id="IPR007897">
    <property type="entry name" value="PHB_accumulat"/>
</dbReference>
<protein>
    <submittedName>
        <fullName evidence="3">Polyhydroxyalkanoate synthesis repressor PhaR</fullName>
    </submittedName>
</protein>
<reference evidence="3 4" key="1">
    <citation type="submission" date="2022-10" db="EMBL/GenBank/DDBJ databases">
        <title>paucibacter sp. hw8 Genome sequencing.</title>
        <authorList>
            <person name="Park S."/>
        </authorList>
    </citation>
    <scope>NUCLEOTIDE SEQUENCE [LARGE SCALE GENOMIC DNA]</scope>
    <source>
        <strain evidence="4">hw8</strain>
    </source>
</reference>
<evidence type="ECO:0000259" key="2">
    <source>
        <dbReference type="Pfam" id="PF07879"/>
    </source>
</evidence>
<accession>A0ABT5KPM5</accession>
<evidence type="ECO:0000259" key="1">
    <source>
        <dbReference type="Pfam" id="PF05233"/>
    </source>
</evidence>
<dbReference type="NCBIfam" id="TIGR01848">
    <property type="entry name" value="PHA_reg_PhaR"/>
    <property type="match status" value="1"/>
</dbReference>
<dbReference type="InterPro" id="IPR012909">
    <property type="entry name" value="PHA_DNA-bd_N"/>
</dbReference>
<keyword evidence="4" id="KW-1185">Reference proteome</keyword>
<feature type="domain" description="PHA accumulation regulator DNA-binding N-terminal" evidence="2">
    <location>
        <begin position="23"/>
        <end position="82"/>
    </location>
</feature>
<gene>
    <name evidence="3" type="primary">phaR</name>
    <name evidence="3" type="ORF">PRZ01_01175</name>
</gene>
<dbReference type="InterPro" id="IPR010134">
    <property type="entry name" value="PHA_reg_PhaR"/>
</dbReference>
<evidence type="ECO:0000313" key="3">
    <source>
        <dbReference type="EMBL" id="MDC8783801.1"/>
    </source>
</evidence>